<feature type="transmembrane region" description="Helical" evidence="16">
    <location>
        <begin position="92"/>
        <end position="109"/>
    </location>
</feature>
<evidence type="ECO:0000256" key="10">
    <source>
        <dbReference type="ARBA" id="ARBA00023098"/>
    </source>
</evidence>
<reference evidence="17 19" key="1">
    <citation type="submission" date="2017-03" db="EMBL/GenBank/DDBJ databases">
        <title>The whole genome sequencing and assembly of Lysinibacillus sphaericus DSM 28T strain.</title>
        <authorList>
            <person name="Lee Y.-J."/>
            <person name="Yi H."/>
            <person name="Bahn Y.-S."/>
            <person name="Kim J.F."/>
            <person name="Lee D.-W."/>
        </authorList>
    </citation>
    <scope>NUCLEOTIDE SEQUENCE [LARGE SCALE GENOMIC DNA]</scope>
    <source>
        <strain evidence="17 19">DSM 28</strain>
    </source>
</reference>
<evidence type="ECO:0000313" key="19">
    <source>
        <dbReference type="Proteomes" id="UP000238825"/>
    </source>
</evidence>
<dbReference type="InterPro" id="IPR050324">
    <property type="entry name" value="CDP-alcohol_PTase-I"/>
</dbReference>
<dbReference type="PANTHER" id="PTHR14269">
    <property type="entry name" value="CDP-DIACYLGLYCEROL--GLYCEROL-3-PHOSPHATE 3-PHOSPHATIDYLTRANSFERASE-RELATED"/>
    <property type="match status" value="1"/>
</dbReference>
<dbReference type="PANTHER" id="PTHR14269:SF59">
    <property type="entry name" value="CDP-DIACYLGLYCEROL--SERINE O-PHOSPHATIDYLTRANSFERASE"/>
    <property type="match status" value="1"/>
</dbReference>
<evidence type="ECO:0000256" key="14">
    <source>
        <dbReference type="ARBA" id="ARBA00032361"/>
    </source>
</evidence>
<evidence type="ECO:0000256" key="16">
    <source>
        <dbReference type="SAM" id="Phobius"/>
    </source>
</evidence>
<dbReference type="GeneID" id="48277622"/>
<feature type="transmembrane region" description="Helical" evidence="16">
    <location>
        <begin position="145"/>
        <end position="162"/>
    </location>
</feature>
<evidence type="ECO:0000256" key="15">
    <source>
        <dbReference type="RuleBase" id="RU003750"/>
    </source>
</evidence>
<dbReference type="GO" id="GO:0003882">
    <property type="term" value="F:CDP-diacylglycerol-serine O-phosphatidyltransferase activity"/>
    <property type="evidence" value="ECO:0007669"/>
    <property type="project" value="UniProtKB-EC"/>
</dbReference>
<keyword evidence="9 16" id="KW-1133">Transmembrane helix</keyword>
<dbReference type="EMBL" id="UFSZ01000001">
    <property type="protein sequence ID" value="SUV16493.1"/>
    <property type="molecule type" value="Genomic_DNA"/>
</dbReference>
<dbReference type="EC" id="2.7.8.8" evidence="4"/>
<dbReference type="RefSeq" id="WP_024364279.1">
    <property type="nucleotide sequence ID" value="NZ_BJNS01000016.1"/>
</dbReference>
<proteinExistence type="inferred from homology"/>
<organism evidence="17 19">
    <name type="scientific">Lysinibacillus sphaericus</name>
    <name type="common">Bacillus sphaericus</name>
    <dbReference type="NCBI Taxonomy" id="1421"/>
    <lineage>
        <taxon>Bacteria</taxon>
        <taxon>Bacillati</taxon>
        <taxon>Bacillota</taxon>
        <taxon>Bacilli</taxon>
        <taxon>Bacillales</taxon>
        <taxon>Bacillaceae</taxon>
        <taxon>Lysinibacillus</taxon>
    </lineage>
</organism>
<sequence length="179" mass="19714">MRQQLLPTMLTLCNFACGVLAIYAVFEQKFDIAIACISLGLLFDLFDGWTARKLNAVSSFGKELDSLSDIVTFGVAPAILAYQLVLTQFGQFGLGVALLYSIGAVLRLARFNVMQNNLPTFVGLPVPVAAIGLFLGTSFMSPRLLAVSTCFLAWLMVSHLKFPHFKKIKKNEEEVHDVH</sequence>
<evidence type="ECO:0000256" key="8">
    <source>
        <dbReference type="ARBA" id="ARBA00022692"/>
    </source>
</evidence>
<evidence type="ECO:0000256" key="5">
    <source>
        <dbReference type="ARBA" id="ARBA00017171"/>
    </source>
</evidence>
<dbReference type="GO" id="GO:0016020">
    <property type="term" value="C:membrane"/>
    <property type="evidence" value="ECO:0007669"/>
    <property type="project" value="InterPro"/>
</dbReference>
<dbReference type="InterPro" id="IPR043130">
    <property type="entry name" value="CDP-OH_PTrfase_TM_dom"/>
</dbReference>
<dbReference type="PROSITE" id="PS00379">
    <property type="entry name" value="CDP_ALCOHOL_P_TRANSF"/>
    <property type="match status" value="1"/>
</dbReference>
<keyword evidence="10" id="KW-0443">Lipid metabolism</keyword>
<evidence type="ECO:0000313" key="17">
    <source>
        <dbReference type="EMBL" id="AVK97593.1"/>
    </source>
</evidence>
<dbReference type="GO" id="GO:0012505">
    <property type="term" value="C:endomembrane system"/>
    <property type="evidence" value="ECO:0007669"/>
    <property type="project" value="UniProtKB-SubCell"/>
</dbReference>
<dbReference type="Pfam" id="PF01066">
    <property type="entry name" value="CDP-OH_P_transf"/>
    <property type="match status" value="1"/>
</dbReference>
<dbReference type="Gene3D" id="1.20.120.1760">
    <property type="match status" value="1"/>
</dbReference>
<protein>
    <recommendedName>
        <fullName evidence="5">CDP-diacylglycerol--serine O-phosphatidyltransferase</fullName>
        <ecNumber evidence="4">2.7.8.8</ecNumber>
    </recommendedName>
    <alternativeName>
        <fullName evidence="14">Phosphatidylserine synthase</fullName>
    </alternativeName>
</protein>
<keyword evidence="11 16" id="KW-0472">Membrane</keyword>
<feature type="transmembrane region" description="Helical" evidence="16">
    <location>
        <begin position="32"/>
        <end position="49"/>
    </location>
</feature>
<keyword evidence="7 15" id="KW-0808">Transferase</keyword>
<evidence type="ECO:0000256" key="1">
    <source>
        <dbReference type="ARBA" id="ARBA00000287"/>
    </source>
</evidence>
<dbReference type="GO" id="GO:0008654">
    <property type="term" value="P:phospholipid biosynthetic process"/>
    <property type="evidence" value="ECO:0007669"/>
    <property type="project" value="UniProtKB-KW"/>
</dbReference>
<evidence type="ECO:0000313" key="18">
    <source>
        <dbReference type="EMBL" id="SUV16493.1"/>
    </source>
</evidence>
<dbReference type="Proteomes" id="UP000255295">
    <property type="component" value="Unassembled WGS sequence"/>
</dbReference>
<evidence type="ECO:0000256" key="12">
    <source>
        <dbReference type="ARBA" id="ARBA00023209"/>
    </source>
</evidence>
<comment type="subcellular location">
    <subcellularLocation>
        <location evidence="2">Endomembrane system</location>
        <topology evidence="2">Multi-pass membrane protein</topology>
    </subcellularLocation>
</comment>
<evidence type="ECO:0000256" key="13">
    <source>
        <dbReference type="ARBA" id="ARBA00023264"/>
    </source>
</evidence>
<dbReference type="NCBIfam" id="TIGR00473">
    <property type="entry name" value="pssA"/>
    <property type="match status" value="1"/>
</dbReference>
<comment type="similarity">
    <text evidence="3 15">Belongs to the CDP-alcohol phosphatidyltransferase class-I family.</text>
</comment>
<dbReference type="InterPro" id="IPR048254">
    <property type="entry name" value="CDP_ALCOHOL_P_TRANSF_CS"/>
</dbReference>
<dbReference type="InterPro" id="IPR000462">
    <property type="entry name" value="CDP-OH_P_trans"/>
</dbReference>
<evidence type="ECO:0000256" key="11">
    <source>
        <dbReference type="ARBA" id="ARBA00023136"/>
    </source>
</evidence>
<evidence type="ECO:0000256" key="6">
    <source>
        <dbReference type="ARBA" id="ARBA00022516"/>
    </source>
</evidence>
<evidence type="ECO:0000256" key="2">
    <source>
        <dbReference type="ARBA" id="ARBA00004127"/>
    </source>
</evidence>
<evidence type="ECO:0000256" key="9">
    <source>
        <dbReference type="ARBA" id="ARBA00022989"/>
    </source>
</evidence>
<keyword evidence="12" id="KW-0594">Phospholipid biosynthesis</keyword>
<dbReference type="AlphaFoldDB" id="A0A2S0K2J4"/>
<comment type="catalytic activity">
    <reaction evidence="1">
        <text>a CDP-1,2-diacyl-sn-glycerol + L-serine = a 1,2-diacyl-sn-glycero-3-phospho-L-serine + CMP + H(+)</text>
        <dbReference type="Rhea" id="RHEA:16913"/>
        <dbReference type="ChEBI" id="CHEBI:15378"/>
        <dbReference type="ChEBI" id="CHEBI:33384"/>
        <dbReference type="ChEBI" id="CHEBI:57262"/>
        <dbReference type="ChEBI" id="CHEBI:58332"/>
        <dbReference type="ChEBI" id="CHEBI:60377"/>
        <dbReference type="EC" id="2.7.8.8"/>
    </reaction>
</comment>
<evidence type="ECO:0000256" key="4">
    <source>
        <dbReference type="ARBA" id="ARBA00013174"/>
    </source>
</evidence>
<name>A0A2S0K2J4_LYSSH</name>
<keyword evidence="13" id="KW-1208">Phospholipid metabolism</keyword>
<keyword evidence="8 16" id="KW-0812">Transmembrane</keyword>
<feature type="transmembrane region" description="Helical" evidence="16">
    <location>
        <begin position="121"/>
        <end position="139"/>
    </location>
</feature>
<dbReference type="EMBL" id="CP019980">
    <property type="protein sequence ID" value="AVK97593.1"/>
    <property type="molecule type" value="Genomic_DNA"/>
</dbReference>
<dbReference type="InterPro" id="IPR004533">
    <property type="entry name" value="CDP-diaglyc--ser_O-PTrfase"/>
</dbReference>
<evidence type="ECO:0000313" key="20">
    <source>
        <dbReference type="Proteomes" id="UP000255295"/>
    </source>
</evidence>
<keyword evidence="6" id="KW-0444">Lipid biosynthesis</keyword>
<reference evidence="18 20" key="2">
    <citation type="submission" date="2018-06" db="EMBL/GenBank/DDBJ databases">
        <authorList>
            <consortium name="Pathogen Informatics"/>
            <person name="Doyle S."/>
        </authorList>
    </citation>
    <scope>NUCLEOTIDE SEQUENCE [LARGE SCALE GENOMIC DNA]</scope>
    <source>
        <strain evidence="18 20">NCTC10338</strain>
    </source>
</reference>
<feature type="transmembrane region" description="Helical" evidence="16">
    <location>
        <begin position="5"/>
        <end position="26"/>
    </location>
</feature>
<dbReference type="Proteomes" id="UP000238825">
    <property type="component" value="Chromosome"/>
</dbReference>
<evidence type="ECO:0000256" key="7">
    <source>
        <dbReference type="ARBA" id="ARBA00022679"/>
    </source>
</evidence>
<accession>A0A2S0K2J4</accession>
<gene>
    <name evidence="17" type="ORF">LS41612_15580</name>
    <name evidence="18" type="ORF">NCTC10338_01572</name>
</gene>
<evidence type="ECO:0000256" key="3">
    <source>
        <dbReference type="ARBA" id="ARBA00010441"/>
    </source>
</evidence>